<gene>
    <name evidence="2" type="ORF">QGM71_21125</name>
</gene>
<dbReference type="EMBL" id="JARZFX010000024">
    <property type="protein sequence ID" value="MEC5425958.1"/>
    <property type="molecule type" value="Genomic_DNA"/>
</dbReference>
<evidence type="ECO:0000313" key="3">
    <source>
        <dbReference type="Proteomes" id="UP001335737"/>
    </source>
</evidence>
<dbReference type="Proteomes" id="UP001335737">
    <property type="component" value="Unassembled WGS sequence"/>
</dbReference>
<sequence length="54" mass="5878">MDKRKGSSHKNKNAAPGIDEEDSYGTKATNSEIQKGDSTRVTRLINDELDPSGD</sequence>
<evidence type="ECO:0000313" key="2">
    <source>
        <dbReference type="EMBL" id="MEC5425958.1"/>
    </source>
</evidence>
<evidence type="ECO:0008006" key="4">
    <source>
        <dbReference type="Google" id="ProtNLM"/>
    </source>
</evidence>
<organism evidence="2 3">
    <name type="scientific">Virgibacillus tibetensis</name>
    <dbReference type="NCBI Taxonomy" id="3042313"/>
    <lineage>
        <taxon>Bacteria</taxon>
        <taxon>Bacillati</taxon>
        <taxon>Bacillota</taxon>
        <taxon>Bacilli</taxon>
        <taxon>Bacillales</taxon>
        <taxon>Bacillaceae</taxon>
        <taxon>Virgibacillus</taxon>
    </lineage>
</organism>
<accession>A0ABU6KLE7</accession>
<evidence type="ECO:0000256" key="1">
    <source>
        <dbReference type="SAM" id="MobiDB-lite"/>
    </source>
</evidence>
<name>A0ABU6KLE7_9BACI</name>
<feature type="compositionally biased region" description="Basic residues" evidence="1">
    <location>
        <begin position="1"/>
        <end position="12"/>
    </location>
</feature>
<proteinExistence type="predicted"/>
<reference evidence="2 3" key="1">
    <citation type="journal article" date="2024" name="Int. J. Syst. Evol. Microbiol.">
        <title>Virgibacillus tibetensis sp. nov., isolated from salt lake on the Tibetan Plateau of China.</title>
        <authorList>
            <person name="Phurbu D."/>
            <person name="Liu Z.-X."/>
            <person name="Wang R."/>
            <person name="Zheng Y.-Y."/>
            <person name="Liu H.-C."/>
            <person name="Zhou Y.-G."/>
            <person name="Yu Y.-J."/>
            <person name="Li A.-H."/>
        </authorList>
    </citation>
    <scope>NUCLEOTIDE SEQUENCE [LARGE SCALE GENOMIC DNA]</scope>
    <source>
        <strain evidence="2 3">C22-A2</strain>
    </source>
</reference>
<keyword evidence="3" id="KW-1185">Reference proteome</keyword>
<dbReference type="RefSeq" id="WP_327609491.1">
    <property type="nucleotide sequence ID" value="NZ_JARZFX010000024.1"/>
</dbReference>
<feature type="region of interest" description="Disordered" evidence="1">
    <location>
        <begin position="1"/>
        <end position="54"/>
    </location>
</feature>
<protein>
    <recommendedName>
        <fullName evidence="4">DUF4025 domain-containing protein</fullName>
    </recommendedName>
</protein>
<comment type="caution">
    <text evidence="2">The sequence shown here is derived from an EMBL/GenBank/DDBJ whole genome shotgun (WGS) entry which is preliminary data.</text>
</comment>